<protein>
    <submittedName>
        <fullName evidence="2">Cupin</fullName>
    </submittedName>
</protein>
<dbReference type="InterPro" id="IPR014710">
    <property type="entry name" value="RmlC-like_jellyroll"/>
</dbReference>
<gene>
    <name evidence="2" type="ORF">GCM10010909_36000</name>
</gene>
<feature type="domain" description="(S)-ureidoglycine aminohydrolase cupin" evidence="1">
    <location>
        <begin position="42"/>
        <end position="109"/>
    </location>
</feature>
<dbReference type="Proteomes" id="UP001156641">
    <property type="component" value="Unassembled WGS sequence"/>
</dbReference>
<dbReference type="CDD" id="cd02227">
    <property type="entry name" value="cupin_TM1112-like"/>
    <property type="match status" value="1"/>
</dbReference>
<evidence type="ECO:0000259" key="1">
    <source>
        <dbReference type="Pfam" id="PF05899"/>
    </source>
</evidence>
<reference evidence="3" key="1">
    <citation type="journal article" date="2019" name="Int. J. Syst. Evol. Microbiol.">
        <title>The Global Catalogue of Microorganisms (GCM) 10K type strain sequencing project: providing services to taxonomists for standard genome sequencing and annotation.</title>
        <authorList>
            <consortium name="The Broad Institute Genomics Platform"/>
            <consortium name="The Broad Institute Genome Sequencing Center for Infectious Disease"/>
            <person name="Wu L."/>
            <person name="Ma J."/>
        </authorList>
    </citation>
    <scope>NUCLEOTIDE SEQUENCE [LARGE SCALE GENOMIC DNA]</scope>
    <source>
        <strain evidence="3">NBRC 112502</strain>
    </source>
</reference>
<evidence type="ECO:0000313" key="2">
    <source>
        <dbReference type="EMBL" id="GLR68918.1"/>
    </source>
</evidence>
<organism evidence="2 3">
    <name type="scientific">Acidocella aquatica</name>
    <dbReference type="NCBI Taxonomy" id="1922313"/>
    <lineage>
        <taxon>Bacteria</taxon>
        <taxon>Pseudomonadati</taxon>
        <taxon>Pseudomonadota</taxon>
        <taxon>Alphaproteobacteria</taxon>
        <taxon>Acetobacterales</taxon>
        <taxon>Acidocellaceae</taxon>
        <taxon>Acidocella</taxon>
    </lineage>
</organism>
<evidence type="ECO:0000313" key="3">
    <source>
        <dbReference type="Proteomes" id="UP001156641"/>
    </source>
</evidence>
<keyword evidence="3" id="KW-1185">Reference proteome</keyword>
<comment type="caution">
    <text evidence="2">The sequence shown here is derived from an EMBL/GenBank/DDBJ whole genome shotgun (WGS) entry which is preliminary data.</text>
</comment>
<dbReference type="PANTHER" id="PTHR40943">
    <property type="entry name" value="CYTOPLASMIC PROTEIN-RELATED"/>
    <property type="match status" value="1"/>
</dbReference>
<dbReference type="Pfam" id="PF05899">
    <property type="entry name" value="Cupin_3"/>
    <property type="match status" value="1"/>
</dbReference>
<dbReference type="SUPFAM" id="SSF51182">
    <property type="entry name" value="RmlC-like cupins"/>
    <property type="match status" value="1"/>
</dbReference>
<sequence>MSHLIKLPQAGEAVWEPIAAEKLLSGLPQTRTWVHYDNPAAKLSAGEWEATVGKWRIAYGEWEYVLVISGRCVITGDDGTRIAAGPGESFVIEPGFTGTWEVSEPMRKHWVIRE</sequence>
<dbReference type="RefSeq" id="WP_284259777.1">
    <property type="nucleotide sequence ID" value="NZ_BSOS01000099.1"/>
</dbReference>
<dbReference type="EMBL" id="BSOS01000099">
    <property type="protein sequence ID" value="GLR68918.1"/>
    <property type="molecule type" value="Genomic_DNA"/>
</dbReference>
<name>A0ABQ6ABH6_9PROT</name>
<accession>A0ABQ6ABH6</accession>
<dbReference type="Gene3D" id="2.60.120.10">
    <property type="entry name" value="Jelly Rolls"/>
    <property type="match status" value="1"/>
</dbReference>
<dbReference type="PANTHER" id="PTHR40943:SF1">
    <property type="entry name" value="CYTOPLASMIC PROTEIN"/>
    <property type="match status" value="1"/>
</dbReference>
<dbReference type="InterPro" id="IPR008579">
    <property type="entry name" value="UGlyAH_Cupin_dom"/>
</dbReference>
<dbReference type="InterPro" id="IPR011051">
    <property type="entry name" value="RmlC_Cupin_sf"/>
</dbReference>
<proteinExistence type="predicted"/>